<keyword evidence="3" id="KW-1185">Reference proteome</keyword>
<dbReference type="Proteomes" id="UP000199354">
    <property type="component" value="Unassembled WGS sequence"/>
</dbReference>
<dbReference type="SMART" id="SM00671">
    <property type="entry name" value="SEL1"/>
    <property type="match status" value="3"/>
</dbReference>
<feature type="signal peptide" evidence="1">
    <location>
        <begin position="1"/>
        <end position="21"/>
    </location>
</feature>
<dbReference type="AlphaFoldDB" id="A0A1G5KHN8"/>
<dbReference type="InterPro" id="IPR011990">
    <property type="entry name" value="TPR-like_helical_dom_sf"/>
</dbReference>
<dbReference type="SUPFAM" id="SSF81901">
    <property type="entry name" value="HCP-like"/>
    <property type="match status" value="1"/>
</dbReference>
<dbReference type="InterPro" id="IPR053301">
    <property type="entry name" value="F-box_motif"/>
</dbReference>
<evidence type="ECO:0000313" key="3">
    <source>
        <dbReference type="Proteomes" id="UP000199354"/>
    </source>
</evidence>
<organism evidence="2 3">
    <name type="scientific">Flavobacterium caeni</name>
    <dbReference type="NCBI Taxonomy" id="490189"/>
    <lineage>
        <taxon>Bacteria</taxon>
        <taxon>Pseudomonadati</taxon>
        <taxon>Bacteroidota</taxon>
        <taxon>Flavobacteriia</taxon>
        <taxon>Flavobacteriales</taxon>
        <taxon>Flavobacteriaceae</taxon>
        <taxon>Flavobacterium</taxon>
    </lineage>
</organism>
<protein>
    <submittedName>
        <fullName evidence="2">Sel1 repeat-containing protein</fullName>
    </submittedName>
</protein>
<gene>
    <name evidence="2" type="ORF">SAMN02927903_03299</name>
</gene>
<dbReference type="Gene3D" id="1.25.40.10">
    <property type="entry name" value="Tetratricopeptide repeat domain"/>
    <property type="match status" value="2"/>
</dbReference>
<proteinExistence type="predicted"/>
<evidence type="ECO:0000313" key="2">
    <source>
        <dbReference type="EMBL" id="SCY99751.1"/>
    </source>
</evidence>
<accession>A0A1G5KHN8</accession>
<keyword evidence="1" id="KW-0732">Signal</keyword>
<name>A0A1G5KHN8_9FLAO</name>
<evidence type="ECO:0000256" key="1">
    <source>
        <dbReference type="SAM" id="SignalP"/>
    </source>
</evidence>
<dbReference type="PANTHER" id="PTHR45088:SF1">
    <property type="entry name" value="OS04G0476000 PROTEIN"/>
    <property type="match status" value="1"/>
</dbReference>
<reference evidence="2 3" key="1">
    <citation type="submission" date="2016-10" db="EMBL/GenBank/DDBJ databases">
        <authorList>
            <person name="de Groot N.N."/>
        </authorList>
    </citation>
    <scope>NUCLEOTIDE SEQUENCE [LARGE SCALE GENOMIC DNA]</scope>
    <source>
        <strain evidence="2 3">CGMCC 1.7031</strain>
    </source>
</reference>
<feature type="chain" id="PRO_5011448927" evidence="1">
    <location>
        <begin position="22"/>
        <end position="259"/>
    </location>
</feature>
<sequence>MKTSYFIIAFYFTLSTLNAQSADELNKQSKELIAKQDYKNALPILRKAAEQGSAEAQYNLGYFLSAGVGTNRNVVEGIKWYRLSSENGFNDGHYAMMMAYGNGEGVQQNSAVAFQYAIKCANNNDPTCIWNVVTCYATGMGVNKNEGLFKTWIFKLAKLENPENLAQSGYITSARLELAKYYLIGNHFPVDLYQSYLWYIIYNENKVDFSILKQDEVIKEIKELEKSLSSKQLETAKKDAENLIGRDLRNFDQLYKNTL</sequence>
<dbReference type="EMBL" id="FMVF01000037">
    <property type="protein sequence ID" value="SCY99751.1"/>
    <property type="molecule type" value="Genomic_DNA"/>
</dbReference>
<dbReference type="InterPro" id="IPR006597">
    <property type="entry name" value="Sel1-like"/>
</dbReference>
<dbReference type="Pfam" id="PF08238">
    <property type="entry name" value="Sel1"/>
    <property type="match status" value="4"/>
</dbReference>
<dbReference type="STRING" id="490189.SAMN02927903_03299"/>
<dbReference type="PANTHER" id="PTHR45088">
    <property type="entry name" value="OSJNBA0022H21.17 PROTEIN"/>
    <property type="match status" value="1"/>
</dbReference>
<dbReference type="RefSeq" id="WP_170826901.1">
    <property type="nucleotide sequence ID" value="NZ_FMVF01000037.1"/>
</dbReference>